<evidence type="ECO:0000313" key="3">
    <source>
        <dbReference type="Proteomes" id="UP001174209"/>
    </source>
</evidence>
<dbReference type="Proteomes" id="UP001174209">
    <property type="component" value="Unassembled WGS sequence"/>
</dbReference>
<sequence length="78" mass="8346">MAAIIELFHDRDDAFRFRLKTPEGAVIAVSRPFPDKAAAVAGIRTLRECAGTGLITDLCLPRPQTAGASRGPVRPTIT</sequence>
<reference evidence="2" key="1">
    <citation type="submission" date="2023-06" db="EMBL/GenBank/DDBJ databases">
        <title>MT1 and MT2 Draft Genomes of Novel Species.</title>
        <authorList>
            <person name="Venkateswaran K."/>
        </authorList>
    </citation>
    <scope>NUCLEOTIDE SEQUENCE</scope>
    <source>
        <strain evidence="2">IIF3SC-B10</strain>
    </source>
</reference>
<dbReference type="SUPFAM" id="SSF160113">
    <property type="entry name" value="YegP-like"/>
    <property type="match status" value="1"/>
</dbReference>
<evidence type="ECO:0000313" key="2">
    <source>
        <dbReference type="EMBL" id="MDN4612630.1"/>
    </source>
</evidence>
<evidence type="ECO:0000259" key="1">
    <source>
        <dbReference type="Pfam" id="PF07411"/>
    </source>
</evidence>
<dbReference type="EMBL" id="JAROCG010000002">
    <property type="protein sequence ID" value="MDN4612630.1"/>
    <property type="molecule type" value="Genomic_DNA"/>
</dbReference>
<dbReference type="InterPro" id="IPR010879">
    <property type="entry name" value="DUF1508"/>
</dbReference>
<comment type="caution">
    <text evidence="2">The sequence shown here is derived from an EMBL/GenBank/DDBJ whole genome shotgun (WGS) entry which is preliminary data.</text>
</comment>
<feature type="domain" description="DUF1508" evidence="1">
    <location>
        <begin position="10"/>
        <end position="55"/>
    </location>
</feature>
<keyword evidence="3" id="KW-1185">Reference proteome</keyword>
<dbReference type="InterPro" id="IPR036913">
    <property type="entry name" value="YegP-like_sf"/>
</dbReference>
<organism evidence="2 3">
    <name type="scientific">Arthrobacter burdickii</name>
    <dbReference type="NCBI Taxonomy" id="3035920"/>
    <lineage>
        <taxon>Bacteria</taxon>
        <taxon>Bacillati</taxon>
        <taxon>Actinomycetota</taxon>
        <taxon>Actinomycetes</taxon>
        <taxon>Micrococcales</taxon>
        <taxon>Micrococcaceae</taxon>
        <taxon>Arthrobacter</taxon>
    </lineage>
</organism>
<dbReference type="Gene3D" id="2.30.29.80">
    <property type="match status" value="1"/>
</dbReference>
<protein>
    <submittedName>
        <fullName evidence="2">YegP family protein</fullName>
    </submittedName>
</protein>
<dbReference type="Pfam" id="PF07411">
    <property type="entry name" value="DUF1508"/>
    <property type="match status" value="1"/>
</dbReference>
<name>A0ABT8K5A6_9MICC</name>
<proteinExistence type="predicted"/>
<gene>
    <name evidence="2" type="ORF">P5G52_17310</name>
</gene>
<accession>A0ABT8K5A6</accession>